<reference evidence="3 4" key="1">
    <citation type="submission" date="2016-10" db="EMBL/GenBank/DDBJ databases">
        <authorList>
            <person name="Varghese N."/>
            <person name="Submissions S."/>
        </authorList>
    </citation>
    <scope>NUCLEOTIDE SEQUENCE [LARGE SCALE GENOMIC DNA]</scope>
    <source>
        <strain evidence="3 4">S7-754</strain>
    </source>
</reference>
<name>A0A1G7QXC3_9SPHN</name>
<evidence type="ECO:0000313" key="3">
    <source>
        <dbReference type="EMBL" id="SDG02539.1"/>
    </source>
</evidence>
<dbReference type="Proteomes" id="UP000323502">
    <property type="component" value="Unassembled WGS sequence"/>
</dbReference>
<dbReference type="Proteomes" id="UP000436801">
    <property type="component" value="Unassembled WGS sequence"/>
</dbReference>
<keyword evidence="4" id="KW-1185">Reference proteome</keyword>
<organism evidence="3 4">
    <name type="scientific">Sphingomonas carotinifaciens</name>
    <dbReference type="NCBI Taxonomy" id="1166323"/>
    <lineage>
        <taxon>Bacteria</taxon>
        <taxon>Pseudomonadati</taxon>
        <taxon>Pseudomonadota</taxon>
        <taxon>Alphaproteobacteria</taxon>
        <taxon>Sphingomonadales</taxon>
        <taxon>Sphingomonadaceae</taxon>
        <taxon>Sphingomonas</taxon>
    </lineage>
</organism>
<feature type="region of interest" description="Disordered" evidence="1">
    <location>
        <begin position="40"/>
        <end position="61"/>
    </location>
</feature>
<protein>
    <submittedName>
        <fullName evidence="3">Uncharacterized protein</fullName>
    </submittedName>
</protein>
<dbReference type="EMBL" id="FNBI01000009">
    <property type="protein sequence ID" value="SDG02539.1"/>
    <property type="molecule type" value="Genomic_DNA"/>
</dbReference>
<evidence type="ECO:0000256" key="1">
    <source>
        <dbReference type="SAM" id="MobiDB-lite"/>
    </source>
</evidence>
<accession>A0A1G7QXC3</accession>
<proteinExistence type="predicted"/>
<dbReference type="EMBL" id="WSUT01000002">
    <property type="protein sequence ID" value="MWC42368.1"/>
    <property type="molecule type" value="Genomic_DNA"/>
</dbReference>
<dbReference type="RefSeq" id="WP_149683367.1">
    <property type="nucleotide sequence ID" value="NZ_FNBI01000009.1"/>
</dbReference>
<reference evidence="2 5" key="2">
    <citation type="submission" date="2019-12" db="EMBL/GenBank/DDBJ databases">
        <authorList>
            <person name="Zheng J."/>
        </authorList>
    </citation>
    <scope>NUCLEOTIDE SEQUENCE [LARGE SCALE GENOMIC DNA]</scope>
    <source>
        <strain evidence="2 5">DSM 27347</strain>
    </source>
</reference>
<evidence type="ECO:0000313" key="4">
    <source>
        <dbReference type="Proteomes" id="UP000323502"/>
    </source>
</evidence>
<sequence>MSNLDQAIERLQSFRARHAAGQSIDSGLTADDIDTILEQLRRPTDLEPGGSLGADDLGNLA</sequence>
<evidence type="ECO:0000313" key="5">
    <source>
        <dbReference type="Proteomes" id="UP000436801"/>
    </source>
</evidence>
<dbReference type="AlphaFoldDB" id="A0A1G7QXC3"/>
<evidence type="ECO:0000313" key="2">
    <source>
        <dbReference type="EMBL" id="MWC42368.1"/>
    </source>
</evidence>
<gene>
    <name evidence="2" type="ORF">GQR91_01655</name>
    <name evidence="3" type="ORF">SAMN05216557_10961</name>
</gene>
<dbReference type="OrthoDB" id="9962708at2"/>